<evidence type="ECO:0000259" key="3">
    <source>
        <dbReference type="PROSITE" id="PS50102"/>
    </source>
</evidence>
<dbReference type="PANTHER" id="PTHR11176">
    <property type="entry name" value="BOULE-RELATED"/>
    <property type="match status" value="1"/>
</dbReference>
<dbReference type="InterPro" id="IPR035979">
    <property type="entry name" value="RBD_domain_sf"/>
</dbReference>
<protein>
    <recommendedName>
        <fullName evidence="3">RRM domain-containing protein</fullName>
    </recommendedName>
</protein>
<gene>
    <name evidence="4" type="ORF">OsJ_10122</name>
</gene>
<dbReference type="PROSITE" id="PS50102">
    <property type="entry name" value="RRM"/>
    <property type="match status" value="1"/>
</dbReference>
<sequence length="245" mass="26383">MDGDTTFTKLFVGGLPWETRGDAVRRHFEQFGEIVEAVVIADKHTGRSKGYGFVTFRDPDGAARALQDPTPVIDGRRANCNLAAFGAARRVHPVAAPFGMARLRPAMIASSSSYQGSAPSYFPQVLYAYPYCYGKSVPLIFYFCRYHGGYSPEITHQAHMGYYGGYGVSAAQAQQQQAQLHAYYAAARPAGAYQFQAAGEQTRSALAPTVQYLQMCEKSGMTTAGSVSAVESGASEGSSDQRPAS</sequence>
<evidence type="ECO:0000256" key="1">
    <source>
        <dbReference type="ARBA" id="ARBA00022884"/>
    </source>
</evidence>
<dbReference type="EMBL" id="CM000140">
    <property type="protein sequence ID" value="EEE58687.1"/>
    <property type="molecule type" value="Genomic_DNA"/>
</dbReference>
<proteinExistence type="predicted"/>
<dbReference type="SMART" id="SM00360">
    <property type="entry name" value="RRM"/>
    <property type="match status" value="1"/>
</dbReference>
<dbReference type="Pfam" id="PF00076">
    <property type="entry name" value="RRM_1"/>
    <property type="match status" value="1"/>
</dbReference>
<dbReference type="SUPFAM" id="SSF54928">
    <property type="entry name" value="RNA-binding domain, RBD"/>
    <property type="match status" value="1"/>
</dbReference>
<reference evidence="4" key="1">
    <citation type="journal article" date="2005" name="PLoS Biol.">
        <title>The genomes of Oryza sativa: a history of duplications.</title>
        <authorList>
            <person name="Yu J."/>
            <person name="Wang J."/>
            <person name="Lin W."/>
            <person name="Li S."/>
            <person name="Li H."/>
            <person name="Zhou J."/>
            <person name="Ni P."/>
            <person name="Dong W."/>
            <person name="Hu S."/>
            <person name="Zeng C."/>
            <person name="Zhang J."/>
            <person name="Zhang Y."/>
            <person name="Li R."/>
            <person name="Xu Z."/>
            <person name="Li S."/>
            <person name="Li X."/>
            <person name="Zheng H."/>
            <person name="Cong L."/>
            <person name="Lin L."/>
            <person name="Yin J."/>
            <person name="Geng J."/>
            <person name="Li G."/>
            <person name="Shi J."/>
            <person name="Liu J."/>
            <person name="Lv H."/>
            <person name="Li J."/>
            <person name="Wang J."/>
            <person name="Deng Y."/>
            <person name="Ran L."/>
            <person name="Shi X."/>
            <person name="Wang X."/>
            <person name="Wu Q."/>
            <person name="Li C."/>
            <person name="Ren X."/>
            <person name="Wang J."/>
            <person name="Wang X."/>
            <person name="Li D."/>
            <person name="Liu D."/>
            <person name="Zhang X."/>
            <person name="Ji Z."/>
            <person name="Zhao W."/>
            <person name="Sun Y."/>
            <person name="Zhang Z."/>
            <person name="Bao J."/>
            <person name="Han Y."/>
            <person name="Dong L."/>
            <person name="Ji J."/>
            <person name="Chen P."/>
            <person name="Wu S."/>
            <person name="Liu J."/>
            <person name="Xiao Y."/>
            <person name="Bu D."/>
            <person name="Tan J."/>
            <person name="Yang L."/>
            <person name="Ye C."/>
            <person name="Zhang J."/>
            <person name="Xu J."/>
            <person name="Zhou Y."/>
            <person name="Yu Y."/>
            <person name="Zhang B."/>
            <person name="Zhuang S."/>
            <person name="Wei H."/>
            <person name="Liu B."/>
            <person name="Lei M."/>
            <person name="Yu H."/>
            <person name="Li Y."/>
            <person name="Xu H."/>
            <person name="Wei S."/>
            <person name="He X."/>
            <person name="Fang L."/>
            <person name="Zhang Z."/>
            <person name="Zhang Y."/>
            <person name="Huang X."/>
            <person name="Su Z."/>
            <person name="Tong W."/>
            <person name="Li J."/>
            <person name="Tong Z."/>
            <person name="Li S."/>
            <person name="Ye J."/>
            <person name="Wang L."/>
            <person name="Fang L."/>
            <person name="Lei T."/>
            <person name="Chen C."/>
            <person name="Chen H."/>
            <person name="Xu Z."/>
            <person name="Li H."/>
            <person name="Huang H."/>
            <person name="Zhang F."/>
            <person name="Xu H."/>
            <person name="Li N."/>
            <person name="Zhao C."/>
            <person name="Li S."/>
            <person name="Dong L."/>
            <person name="Huang Y."/>
            <person name="Li L."/>
            <person name="Xi Y."/>
            <person name="Qi Q."/>
            <person name="Li W."/>
            <person name="Zhang B."/>
            <person name="Hu W."/>
            <person name="Zhang Y."/>
            <person name="Tian X."/>
            <person name="Jiao Y."/>
            <person name="Liang X."/>
            <person name="Jin J."/>
            <person name="Gao L."/>
            <person name="Zheng W."/>
            <person name="Hao B."/>
            <person name="Liu S."/>
            <person name="Wang W."/>
            <person name="Yuan L."/>
            <person name="Cao M."/>
            <person name="McDermott J."/>
            <person name="Samudrala R."/>
            <person name="Wang J."/>
            <person name="Wong G.K."/>
            <person name="Yang H."/>
        </authorList>
    </citation>
    <scope>NUCLEOTIDE SEQUENCE [LARGE SCALE GENOMIC DNA]</scope>
</reference>
<dbReference type="AlphaFoldDB" id="B9F6R4"/>
<name>B9F6R4_ORYSJ</name>
<accession>B9F6R4</accession>
<dbReference type="InterPro" id="IPR000504">
    <property type="entry name" value="RRM_dom"/>
</dbReference>
<dbReference type="GO" id="GO:0003723">
    <property type="term" value="F:RNA binding"/>
    <property type="evidence" value="ECO:0007669"/>
    <property type="project" value="UniProtKB-UniRule"/>
</dbReference>
<dbReference type="CDD" id="cd12384">
    <property type="entry name" value="RRM_RBM24_RBM38_like"/>
    <property type="match status" value="1"/>
</dbReference>
<feature type="domain" description="RRM" evidence="3">
    <location>
        <begin position="8"/>
        <end position="85"/>
    </location>
</feature>
<dbReference type="Proteomes" id="UP000007752">
    <property type="component" value="Chromosome 3"/>
</dbReference>
<reference evidence="4" key="2">
    <citation type="submission" date="2008-12" db="EMBL/GenBank/DDBJ databases">
        <title>Improved gene annotation of the rice (Oryza sativa) genomes.</title>
        <authorList>
            <person name="Wang J."/>
            <person name="Li R."/>
            <person name="Fan W."/>
            <person name="Huang Q."/>
            <person name="Zhang J."/>
            <person name="Zhou Y."/>
            <person name="Hu Y."/>
            <person name="Zi S."/>
            <person name="Li J."/>
            <person name="Ni P."/>
            <person name="Zheng H."/>
            <person name="Zhang Y."/>
            <person name="Zhao M."/>
            <person name="Hao Q."/>
            <person name="McDermott J."/>
            <person name="Samudrala R."/>
            <person name="Kristiansen K."/>
            <person name="Wong G.K.-S."/>
        </authorList>
    </citation>
    <scope>NUCLEOTIDE SEQUENCE</scope>
</reference>
<evidence type="ECO:0000256" key="2">
    <source>
        <dbReference type="PROSITE-ProRule" id="PRU00176"/>
    </source>
</evidence>
<organism evidence="4">
    <name type="scientific">Oryza sativa subsp. japonica</name>
    <name type="common">Rice</name>
    <dbReference type="NCBI Taxonomy" id="39947"/>
    <lineage>
        <taxon>Eukaryota</taxon>
        <taxon>Viridiplantae</taxon>
        <taxon>Streptophyta</taxon>
        <taxon>Embryophyta</taxon>
        <taxon>Tracheophyta</taxon>
        <taxon>Spermatophyta</taxon>
        <taxon>Magnoliopsida</taxon>
        <taxon>Liliopsida</taxon>
        <taxon>Poales</taxon>
        <taxon>Poaceae</taxon>
        <taxon>BOP clade</taxon>
        <taxon>Oryzoideae</taxon>
        <taxon>Oryzeae</taxon>
        <taxon>Oryzinae</taxon>
        <taxon>Oryza</taxon>
        <taxon>Oryza sativa</taxon>
    </lineage>
</organism>
<keyword evidence="1 2" id="KW-0694">RNA-binding</keyword>
<dbReference type="PANTHER" id="PTHR11176:SF46">
    <property type="entry name" value="RRM DOMAIN-CONTAINING PROTEIN"/>
    <property type="match status" value="1"/>
</dbReference>
<dbReference type="InterPro" id="IPR012677">
    <property type="entry name" value="Nucleotide-bd_a/b_plait_sf"/>
</dbReference>
<dbReference type="Gene3D" id="3.30.70.330">
    <property type="match status" value="1"/>
</dbReference>
<evidence type="ECO:0000313" key="4">
    <source>
        <dbReference type="EMBL" id="EEE58687.1"/>
    </source>
</evidence>